<accession>A0A556AIK6</accession>
<dbReference type="AlphaFoldDB" id="A0A556AIK6"/>
<dbReference type="EMBL" id="VLTJ01000029">
    <property type="protein sequence ID" value="TSH92707.1"/>
    <property type="molecule type" value="Genomic_DNA"/>
</dbReference>
<evidence type="ECO:0000313" key="2">
    <source>
        <dbReference type="Proteomes" id="UP000318405"/>
    </source>
</evidence>
<organism evidence="1 2">
    <name type="scientific">Verticiella sediminum</name>
    <dbReference type="NCBI Taxonomy" id="1247510"/>
    <lineage>
        <taxon>Bacteria</taxon>
        <taxon>Pseudomonadati</taxon>
        <taxon>Pseudomonadota</taxon>
        <taxon>Betaproteobacteria</taxon>
        <taxon>Burkholderiales</taxon>
        <taxon>Alcaligenaceae</taxon>
        <taxon>Verticiella</taxon>
    </lineage>
</organism>
<evidence type="ECO:0000313" key="1">
    <source>
        <dbReference type="EMBL" id="TSH92707.1"/>
    </source>
</evidence>
<keyword evidence="2" id="KW-1185">Reference proteome</keyword>
<dbReference type="OrthoDB" id="4963358at2"/>
<comment type="caution">
    <text evidence="1">The sequence shown here is derived from an EMBL/GenBank/DDBJ whole genome shotgun (WGS) entry which is preliminary data.</text>
</comment>
<reference evidence="1 2" key="1">
    <citation type="submission" date="2019-07" db="EMBL/GenBank/DDBJ databases">
        <title>Qingshengfaniella alkalisoli gen. nov., sp. nov., isolated from saline soil.</title>
        <authorList>
            <person name="Xu L."/>
            <person name="Huang X.-X."/>
            <person name="Sun J.-Q."/>
        </authorList>
    </citation>
    <scope>NUCLEOTIDE SEQUENCE [LARGE SCALE GENOMIC DNA]</scope>
    <source>
        <strain evidence="1 2">DSM 27279</strain>
    </source>
</reference>
<gene>
    <name evidence="1" type="ORF">FOZ76_14930</name>
</gene>
<name>A0A556AIK6_9BURK</name>
<dbReference type="RefSeq" id="WP_143949073.1">
    <property type="nucleotide sequence ID" value="NZ_BAABMB010000001.1"/>
</dbReference>
<proteinExistence type="predicted"/>
<sequence>MTNPTHPGVVAWSGHNPGIYLKNDPDGEWTGLATFFRIDYSPFGMGRGVLLLDRPAVAAGLPEVCNVMISDNEALARYLMDGFFSKFAAFKVSPGTAAVTHLALTRCRSAGDSRSRYQEIITSSELEVVMTWEGLGTPYAVDMPAEKGPTGRHEMYSLFLDAEQASVTVNGRALEGKVAYRGFDGGRKRSAFLAFSETWVEMPASGG</sequence>
<protein>
    <submittedName>
        <fullName evidence="1">Uncharacterized protein</fullName>
    </submittedName>
</protein>
<dbReference type="Proteomes" id="UP000318405">
    <property type="component" value="Unassembled WGS sequence"/>
</dbReference>